<feature type="coiled-coil region" evidence="1">
    <location>
        <begin position="134"/>
        <end position="161"/>
    </location>
</feature>
<sequence>MASTKTTFNKKIGSSTPQGSSPPPTGGGPTTATRARTKELGQKEKTLQKMRVRDVQMAKECLEAQNMVIVGDQYTIQSLSTALLPLSQTAGVKATLMDSMRAVAILMVEAAKVTESEEVARRITEQMVLPTDQLESTIEQMKAIAKEIHQATKEMRDERSKTLKGLAEAMSALSKSATAVSTYMAVTAAGHQGGPQQNQKALASDLMRISMIARGNTKACQLLINAPLDDSSTDALANLEPAILVAKANLALEAISNILQIKAMVVSANKLRNGGIIYELDSATAATAIREEEEL</sequence>
<dbReference type="HOGENOM" id="CLU_1116353_0_0_1"/>
<gene>
    <name evidence="3" type="ORF">M422DRAFT_260915</name>
</gene>
<dbReference type="AlphaFoldDB" id="A0A0C9VGW9"/>
<accession>A0A0C9VGW9</accession>
<evidence type="ECO:0000313" key="3">
    <source>
        <dbReference type="EMBL" id="KIJ36576.1"/>
    </source>
</evidence>
<protein>
    <submittedName>
        <fullName evidence="3">Uncharacterized protein</fullName>
    </submittedName>
</protein>
<proteinExistence type="predicted"/>
<evidence type="ECO:0000313" key="4">
    <source>
        <dbReference type="Proteomes" id="UP000054279"/>
    </source>
</evidence>
<dbReference type="OrthoDB" id="4230923at2759"/>
<reference evidence="3 4" key="1">
    <citation type="submission" date="2014-06" db="EMBL/GenBank/DDBJ databases">
        <title>Evolutionary Origins and Diversification of the Mycorrhizal Mutualists.</title>
        <authorList>
            <consortium name="DOE Joint Genome Institute"/>
            <consortium name="Mycorrhizal Genomics Consortium"/>
            <person name="Kohler A."/>
            <person name="Kuo A."/>
            <person name="Nagy L.G."/>
            <person name="Floudas D."/>
            <person name="Copeland A."/>
            <person name="Barry K.W."/>
            <person name="Cichocki N."/>
            <person name="Veneault-Fourrey C."/>
            <person name="LaButti K."/>
            <person name="Lindquist E.A."/>
            <person name="Lipzen A."/>
            <person name="Lundell T."/>
            <person name="Morin E."/>
            <person name="Murat C."/>
            <person name="Riley R."/>
            <person name="Ohm R."/>
            <person name="Sun H."/>
            <person name="Tunlid A."/>
            <person name="Henrissat B."/>
            <person name="Grigoriev I.V."/>
            <person name="Hibbett D.S."/>
            <person name="Martin F."/>
        </authorList>
    </citation>
    <scope>NUCLEOTIDE SEQUENCE [LARGE SCALE GENOMIC DNA]</scope>
    <source>
        <strain evidence="3 4">SS14</strain>
    </source>
</reference>
<name>A0A0C9VGW9_SPHS4</name>
<feature type="region of interest" description="Disordered" evidence="2">
    <location>
        <begin position="1"/>
        <end position="44"/>
    </location>
</feature>
<keyword evidence="1" id="KW-0175">Coiled coil</keyword>
<dbReference type="EMBL" id="KN837176">
    <property type="protein sequence ID" value="KIJ36576.1"/>
    <property type="molecule type" value="Genomic_DNA"/>
</dbReference>
<evidence type="ECO:0000256" key="1">
    <source>
        <dbReference type="SAM" id="Coils"/>
    </source>
</evidence>
<organism evidence="3 4">
    <name type="scientific">Sphaerobolus stellatus (strain SS14)</name>
    <dbReference type="NCBI Taxonomy" id="990650"/>
    <lineage>
        <taxon>Eukaryota</taxon>
        <taxon>Fungi</taxon>
        <taxon>Dikarya</taxon>
        <taxon>Basidiomycota</taxon>
        <taxon>Agaricomycotina</taxon>
        <taxon>Agaricomycetes</taxon>
        <taxon>Phallomycetidae</taxon>
        <taxon>Geastrales</taxon>
        <taxon>Sphaerobolaceae</taxon>
        <taxon>Sphaerobolus</taxon>
    </lineage>
</organism>
<evidence type="ECO:0000256" key="2">
    <source>
        <dbReference type="SAM" id="MobiDB-lite"/>
    </source>
</evidence>
<keyword evidence="4" id="KW-1185">Reference proteome</keyword>
<dbReference type="Proteomes" id="UP000054279">
    <property type="component" value="Unassembled WGS sequence"/>
</dbReference>